<name>I0Z406_COCSC</name>
<dbReference type="eggNOG" id="KOG2335">
    <property type="taxonomic scope" value="Eukaryota"/>
</dbReference>
<comment type="catalytic activity">
    <reaction evidence="11">
        <text>5,6-dihydrouridine(16) in tRNA + NADP(+) = uridine(16) in tRNA + NADPH + H(+)</text>
        <dbReference type="Rhea" id="RHEA:53376"/>
        <dbReference type="Rhea" id="RHEA-COMP:13543"/>
        <dbReference type="Rhea" id="RHEA-COMP:13544"/>
        <dbReference type="ChEBI" id="CHEBI:15378"/>
        <dbReference type="ChEBI" id="CHEBI:57783"/>
        <dbReference type="ChEBI" id="CHEBI:58349"/>
        <dbReference type="ChEBI" id="CHEBI:65315"/>
        <dbReference type="ChEBI" id="CHEBI:74443"/>
        <dbReference type="EC" id="1.3.1.88"/>
    </reaction>
    <physiologicalReaction direction="right-to-left" evidence="11">
        <dbReference type="Rhea" id="RHEA:53378"/>
    </physiologicalReaction>
</comment>
<evidence type="ECO:0000256" key="3">
    <source>
        <dbReference type="ARBA" id="ARBA00022643"/>
    </source>
</evidence>
<reference evidence="15 16" key="1">
    <citation type="journal article" date="2012" name="Genome Biol.">
        <title>The genome of the polar eukaryotic microalga coccomyxa subellipsoidea reveals traits of cold adaptation.</title>
        <authorList>
            <person name="Blanc G."/>
            <person name="Agarkova I."/>
            <person name="Grimwood J."/>
            <person name="Kuo A."/>
            <person name="Brueggeman A."/>
            <person name="Dunigan D."/>
            <person name="Gurnon J."/>
            <person name="Ladunga I."/>
            <person name="Lindquist E."/>
            <person name="Lucas S."/>
            <person name="Pangilinan J."/>
            <person name="Proschold T."/>
            <person name="Salamov A."/>
            <person name="Schmutz J."/>
            <person name="Weeks D."/>
            <person name="Yamada T."/>
            <person name="Claverie J.M."/>
            <person name="Grigoriev I."/>
            <person name="Van Etten J."/>
            <person name="Lomsadze A."/>
            <person name="Borodovsky M."/>
        </authorList>
    </citation>
    <scope>NUCLEOTIDE SEQUENCE [LARGE SCALE GENOMIC DNA]</scope>
    <source>
        <strain evidence="15 16">C-169</strain>
    </source>
</reference>
<dbReference type="KEGG" id="csl:COCSUDRAFT_22629"/>
<evidence type="ECO:0000259" key="14">
    <source>
        <dbReference type="Pfam" id="PF01207"/>
    </source>
</evidence>
<comment type="similarity">
    <text evidence="8">Belongs to the Dus family. Dus1 subfamily.</text>
</comment>
<dbReference type="Proteomes" id="UP000007264">
    <property type="component" value="Unassembled WGS sequence"/>
</dbReference>
<dbReference type="PANTHER" id="PTHR11082">
    <property type="entry name" value="TRNA-DIHYDROURIDINE SYNTHASE"/>
    <property type="match status" value="1"/>
</dbReference>
<dbReference type="InterPro" id="IPR018517">
    <property type="entry name" value="tRNA_hU_synthase_CS"/>
</dbReference>
<keyword evidence="3" id="KW-0288">FMN</keyword>
<dbReference type="CDD" id="cd02801">
    <property type="entry name" value="DUS_like_FMN"/>
    <property type="match status" value="1"/>
</dbReference>
<dbReference type="AlphaFoldDB" id="I0Z406"/>
<keyword evidence="7" id="KW-0520">NAD</keyword>
<dbReference type="OrthoDB" id="272303at2759"/>
<evidence type="ECO:0000256" key="12">
    <source>
        <dbReference type="ARBA" id="ARBA00048934"/>
    </source>
</evidence>
<dbReference type="InterPro" id="IPR013785">
    <property type="entry name" value="Aldolase_TIM"/>
</dbReference>
<evidence type="ECO:0000256" key="7">
    <source>
        <dbReference type="ARBA" id="ARBA00023027"/>
    </source>
</evidence>
<dbReference type="GeneID" id="17043377"/>
<keyword evidence="16" id="KW-1185">Reference proteome</keyword>
<dbReference type="PANTHER" id="PTHR11082:SF5">
    <property type="entry name" value="TRNA-DIHYDROURIDINE(16_17) SYNTHASE [NAD(P)(+)]-LIKE"/>
    <property type="match status" value="1"/>
</dbReference>
<keyword evidence="4" id="KW-0819">tRNA processing</keyword>
<feature type="domain" description="DUS-like FMN-binding" evidence="14">
    <location>
        <begin position="29"/>
        <end position="249"/>
    </location>
</feature>
<dbReference type="EMBL" id="AGSI01000004">
    <property type="protein sequence ID" value="EIE25375.1"/>
    <property type="molecule type" value="Genomic_DNA"/>
</dbReference>
<gene>
    <name evidence="15" type="ORF">COCSUDRAFT_22629</name>
</gene>
<dbReference type="Pfam" id="PF01207">
    <property type="entry name" value="Dus"/>
    <property type="match status" value="1"/>
</dbReference>
<evidence type="ECO:0000256" key="5">
    <source>
        <dbReference type="ARBA" id="ARBA00022857"/>
    </source>
</evidence>
<evidence type="ECO:0000256" key="9">
    <source>
        <dbReference type="ARBA" id="ARBA00038890"/>
    </source>
</evidence>
<evidence type="ECO:0000256" key="8">
    <source>
        <dbReference type="ARBA" id="ARBA00038313"/>
    </source>
</evidence>
<dbReference type="InterPro" id="IPR035587">
    <property type="entry name" value="DUS-like_FMN-bd"/>
</dbReference>
<comment type="cofactor">
    <cofactor evidence="1">
        <name>FMN</name>
        <dbReference type="ChEBI" id="CHEBI:58210"/>
    </cofactor>
</comment>
<evidence type="ECO:0000256" key="1">
    <source>
        <dbReference type="ARBA" id="ARBA00001917"/>
    </source>
</evidence>
<evidence type="ECO:0000256" key="13">
    <source>
        <dbReference type="ARBA" id="ARBA00049467"/>
    </source>
</evidence>
<keyword evidence="6" id="KW-0560">Oxidoreductase</keyword>
<evidence type="ECO:0000313" key="15">
    <source>
        <dbReference type="EMBL" id="EIE25375.1"/>
    </source>
</evidence>
<comment type="caution">
    <text evidence="15">The sequence shown here is derived from an EMBL/GenBank/DDBJ whole genome shotgun (WGS) entry which is preliminary data.</text>
</comment>
<dbReference type="SUPFAM" id="SSF51395">
    <property type="entry name" value="FMN-linked oxidoreductases"/>
    <property type="match status" value="1"/>
</dbReference>
<dbReference type="RefSeq" id="XP_005649919.1">
    <property type="nucleotide sequence ID" value="XM_005649862.1"/>
</dbReference>
<keyword evidence="2" id="KW-0285">Flavoprotein</keyword>
<evidence type="ECO:0000256" key="2">
    <source>
        <dbReference type="ARBA" id="ARBA00022630"/>
    </source>
</evidence>
<evidence type="ECO:0000256" key="11">
    <source>
        <dbReference type="ARBA" id="ARBA00047652"/>
    </source>
</evidence>
<accession>I0Z406</accession>
<dbReference type="STRING" id="574566.I0Z406"/>
<evidence type="ECO:0000256" key="4">
    <source>
        <dbReference type="ARBA" id="ARBA00022694"/>
    </source>
</evidence>
<proteinExistence type="inferred from homology"/>
<dbReference type="PROSITE" id="PS01136">
    <property type="entry name" value="UPF0034"/>
    <property type="match status" value="1"/>
</dbReference>
<evidence type="ECO:0000256" key="6">
    <source>
        <dbReference type="ARBA" id="ARBA00023002"/>
    </source>
</evidence>
<dbReference type="Gene3D" id="3.20.20.70">
    <property type="entry name" value="Aldolase class I"/>
    <property type="match status" value="1"/>
</dbReference>
<keyword evidence="5" id="KW-0521">NADP</keyword>
<comment type="catalytic activity">
    <reaction evidence="12">
        <text>5,6-dihydrouridine(16) in tRNA + NAD(+) = uridine(16) in tRNA + NADH + H(+)</text>
        <dbReference type="Rhea" id="RHEA:53380"/>
        <dbReference type="Rhea" id="RHEA-COMP:13543"/>
        <dbReference type="Rhea" id="RHEA-COMP:13544"/>
        <dbReference type="ChEBI" id="CHEBI:15378"/>
        <dbReference type="ChEBI" id="CHEBI:57540"/>
        <dbReference type="ChEBI" id="CHEBI:57945"/>
        <dbReference type="ChEBI" id="CHEBI:65315"/>
        <dbReference type="ChEBI" id="CHEBI:74443"/>
        <dbReference type="EC" id="1.3.1.88"/>
    </reaction>
    <physiologicalReaction direction="right-to-left" evidence="12">
        <dbReference type="Rhea" id="RHEA:53382"/>
    </physiologicalReaction>
</comment>
<dbReference type="EC" id="1.3.1.88" evidence="9"/>
<comment type="catalytic activity">
    <reaction evidence="10">
        <text>5,6-dihydrouridine(17) in tRNA + NAD(+) = uridine(17) in tRNA + NADH + H(+)</text>
        <dbReference type="Rhea" id="RHEA:53372"/>
        <dbReference type="Rhea" id="RHEA-COMP:13541"/>
        <dbReference type="Rhea" id="RHEA-COMP:13542"/>
        <dbReference type="ChEBI" id="CHEBI:15378"/>
        <dbReference type="ChEBI" id="CHEBI:57540"/>
        <dbReference type="ChEBI" id="CHEBI:57945"/>
        <dbReference type="ChEBI" id="CHEBI:65315"/>
        <dbReference type="ChEBI" id="CHEBI:74443"/>
        <dbReference type="EC" id="1.3.1.88"/>
    </reaction>
    <physiologicalReaction direction="right-to-left" evidence="10">
        <dbReference type="Rhea" id="RHEA:53374"/>
    </physiologicalReaction>
</comment>
<protein>
    <recommendedName>
        <fullName evidence="9">tRNA-dihydrouridine(16/17) synthase [NAD(P)(+)]</fullName>
        <ecNumber evidence="9">1.3.1.88</ecNumber>
    </recommendedName>
</protein>
<evidence type="ECO:0000313" key="16">
    <source>
        <dbReference type="Proteomes" id="UP000007264"/>
    </source>
</evidence>
<evidence type="ECO:0000256" key="10">
    <source>
        <dbReference type="ARBA" id="ARBA00047287"/>
    </source>
</evidence>
<sequence length="394" mass="43589">MAAQEPDAATHGQRGWEMFRSWGSPRYFVAPMVDQSELAFRMLCRRHGATAAYTPMLHSRLFLQDPNYRAEHFSTCEGDRPLMVQFCANDPETLLAAARIVEPHADAIDLNLGCPQRIARRGRYGAFLMDDLPLVERIVRTCAEGLSVPVTVKIRVFPDRQKTVEYARMLERAGASLIAVHGRLREQKKSNGPDADWDAIKAVVEAVGVPVLANGNIRTLADVHACMAYTGAVGVLSAESLLEDPALFSPRRLQPGGAFGGAQGAHLLLEYLDLVDAHPCPMRMVTGHAFRMLGAWLSEFTDLRDRLNQQHKEFGVEDIREIAQDVISRIEGLGRDYPVPKLSERALARMEREAAMAAAIAEQNREESSLQRIAANRAESLGNVEARRVLQAAA</sequence>
<dbReference type="GO" id="GO:0050660">
    <property type="term" value="F:flavin adenine dinucleotide binding"/>
    <property type="evidence" value="ECO:0007669"/>
    <property type="project" value="InterPro"/>
</dbReference>
<organism evidence="15 16">
    <name type="scientific">Coccomyxa subellipsoidea (strain C-169)</name>
    <name type="common">Green microalga</name>
    <dbReference type="NCBI Taxonomy" id="574566"/>
    <lineage>
        <taxon>Eukaryota</taxon>
        <taxon>Viridiplantae</taxon>
        <taxon>Chlorophyta</taxon>
        <taxon>core chlorophytes</taxon>
        <taxon>Trebouxiophyceae</taxon>
        <taxon>Trebouxiophyceae incertae sedis</taxon>
        <taxon>Coccomyxaceae</taxon>
        <taxon>Coccomyxa</taxon>
        <taxon>Coccomyxa subellipsoidea</taxon>
    </lineage>
</organism>
<comment type="catalytic activity">
    <reaction evidence="13">
        <text>5,6-dihydrouridine(17) in tRNA + NADP(+) = uridine(17) in tRNA + NADPH + H(+)</text>
        <dbReference type="Rhea" id="RHEA:53368"/>
        <dbReference type="Rhea" id="RHEA-COMP:13541"/>
        <dbReference type="Rhea" id="RHEA-COMP:13542"/>
        <dbReference type="ChEBI" id="CHEBI:15378"/>
        <dbReference type="ChEBI" id="CHEBI:57783"/>
        <dbReference type="ChEBI" id="CHEBI:58349"/>
        <dbReference type="ChEBI" id="CHEBI:65315"/>
        <dbReference type="ChEBI" id="CHEBI:74443"/>
        <dbReference type="EC" id="1.3.1.88"/>
    </reaction>
    <physiologicalReaction direction="right-to-left" evidence="13">
        <dbReference type="Rhea" id="RHEA:53370"/>
    </physiologicalReaction>
</comment>
<dbReference type="GO" id="GO:0017150">
    <property type="term" value="F:tRNA dihydrouridine synthase activity"/>
    <property type="evidence" value="ECO:0007669"/>
    <property type="project" value="InterPro"/>
</dbReference>